<name>A0A845SUY6_9FIRM</name>
<reference evidence="2 3" key="1">
    <citation type="submission" date="2019-06" db="EMBL/GenBank/DDBJ databases">
        <title>Draft genome sequences of 15 bacterial species constituting the stable defined intestinal microbiota of the GM15 gnotobiotic mouse model.</title>
        <authorList>
            <person name="Elie C."/>
            <person name="Mathieu A."/>
            <person name="Saliou A."/>
            <person name="Darnaud M."/>
            <person name="Leulier F."/>
            <person name="Tamellini A."/>
        </authorList>
    </citation>
    <scope>NUCLEOTIDE SEQUENCE [LARGE SCALE GENOMIC DNA]</scope>
    <source>
        <strain evidence="2 3">JM4-15</strain>
    </source>
</reference>
<dbReference type="Pfam" id="PF12687">
    <property type="entry name" value="DUF3801"/>
    <property type="match status" value="1"/>
</dbReference>
<dbReference type="InterPro" id="IPR024234">
    <property type="entry name" value="DUF3801"/>
</dbReference>
<dbReference type="Proteomes" id="UP000462501">
    <property type="component" value="Unassembled WGS sequence"/>
</dbReference>
<sequence>MQEDIEQRTVSITVQASKLSGRVLRSAIAAVLQKMEKERTTPKVGRNSMKRLTGKDPGANTIEVSGRIRSFERCARKHQVRYHIEKELGTGPPKWTVYFKANQADALTAAFKEYTRKDLARSTRPSLLTQLHKFKELAQALGRDRVKNKEHGGPER</sequence>
<proteinExistence type="predicted"/>
<dbReference type="EMBL" id="VIQT01000007">
    <property type="protein sequence ID" value="NDO38280.1"/>
    <property type="molecule type" value="Genomic_DNA"/>
</dbReference>
<evidence type="ECO:0000313" key="2">
    <source>
        <dbReference type="EMBL" id="NDO38280.1"/>
    </source>
</evidence>
<organism evidence="2 3">
    <name type="scientific">Anaerotruncus colihominis</name>
    <dbReference type="NCBI Taxonomy" id="169435"/>
    <lineage>
        <taxon>Bacteria</taxon>
        <taxon>Bacillati</taxon>
        <taxon>Bacillota</taxon>
        <taxon>Clostridia</taxon>
        <taxon>Eubacteriales</taxon>
        <taxon>Oscillospiraceae</taxon>
        <taxon>Anaerotruncus</taxon>
    </lineage>
</organism>
<evidence type="ECO:0000256" key="1">
    <source>
        <dbReference type="SAM" id="MobiDB-lite"/>
    </source>
</evidence>
<protein>
    <submittedName>
        <fullName evidence="2">PcfB family protein</fullName>
    </submittedName>
</protein>
<gene>
    <name evidence="2" type="ORF">FMM72_03295</name>
</gene>
<accession>A0A845SUY6</accession>
<comment type="caution">
    <text evidence="2">The sequence shown here is derived from an EMBL/GenBank/DDBJ whole genome shotgun (WGS) entry which is preliminary data.</text>
</comment>
<dbReference type="AlphaFoldDB" id="A0A845SUY6"/>
<feature type="region of interest" description="Disordered" evidence="1">
    <location>
        <begin position="39"/>
        <end position="61"/>
    </location>
</feature>
<evidence type="ECO:0000313" key="3">
    <source>
        <dbReference type="Proteomes" id="UP000462501"/>
    </source>
</evidence>